<protein>
    <recommendedName>
        <fullName evidence="4">OTU domain-containing protein</fullName>
    </recommendedName>
</protein>
<feature type="compositionally biased region" description="Basic residues" evidence="1">
    <location>
        <begin position="388"/>
        <end position="397"/>
    </location>
</feature>
<feature type="compositionally biased region" description="Acidic residues" evidence="1">
    <location>
        <begin position="85"/>
        <end position="97"/>
    </location>
</feature>
<accession>A0A074WWW2</accession>
<dbReference type="RefSeq" id="XP_013432374.1">
    <property type="nucleotide sequence ID" value="XM_013576920.1"/>
</dbReference>
<feature type="region of interest" description="Disordered" evidence="1">
    <location>
        <begin position="123"/>
        <end position="177"/>
    </location>
</feature>
<organism evidence="2 3">
    <name type="scientific">Aureobasidium namibiae CBS 147.97</name>
    <dbReference type="NCBI Taxonomy" id="1043004"/>
    <lineage>
        <taxon>Eukaryota</taxon>
        <taxon>Fungi</taxon>
        <taxon>Dikarya</taxon>
        <taxon>Ascomycota</taxon>
        <taxon>Pezizomycotina</taxon>
        <taxon>Dothideomycetes</taxon>
        <taxon>Dothideomycetidae</taxon>
        <taxon>Dothideales</taxon>
        <taxon>Saccotheciaceae</taxon>
        <taxon>Aureobasidium</taxon>
    </lineage>
</organism>
<name>A0A074WWW2_9PEZI</name>
<proteinExistence type="predicted"/>
<dbReference type="AlphaFoldDB" id="A0A074WWW2"/>
<feature type="compositionally biased region" description="Basic and acidic residues" evidence="1">
    <location>
        <begin position="398"/>
        <end position="408"/>
    </location>
</feature>
<feature type="compositionally biased region" description="Low complexity" evidence="1">
    <location>
        <begin position="706"/>
        <end position="724"/>
    </location>
</feature>
<feature type="compositionally biased region" description="Basic and acidic residues" evidence="1">
    <location>
        <begin position="123"/>
        <end position="149"/>
    </location>
</feature>
<feature type="compositionally biased region" description="Acidic residues" evidence="1">
    <location>
        <begin position="642"/>
        <end position="674"/>
    </location>
</feature>
<feature type="region of interest" description="Disordered" evidence="1">
    <location>
        <begin position="215"/>
        <end position="242"/>
    </location>
</feature>
<feature type="region of interest" description="Disordered" evidence="1">
    <location>
        <begin position="596"/>
        <end position="773"/>
    </location>
</feature>
<feature type="compositionally biased region" description="Basic and acidic residues" evidence="1">
    <location>
        <begin position="353"/>
        <end position="385"/>
    </location>
</feature>
<evidence type="ECO:0008006" key="4">
    <source>
        <dbReference type="Google" id="ProtNLM"/>
    </source>
</evidence>
<keyword evidence="3" id="KW-1185">Reference proteome</keyword>
<feature type="region of interest" description="Disordered" evidence="1">
    <location>
        <begin position="73"/>
        <end position="110"/>
    </location>
</feature>
<dbReference type="Proteomes" id="UP000027730">
    <property type="component" value="Unassembled WGS sequence"/>
</dbReference>
<dbReference type="EMBL" id="KL584702">
    <property type="protein sequence ID" value="KEQ77648.1"/>
    <property type="molecule type" value="Genomic_DNA"/>
</dbReference>
<feature type="region of interest" description="Disordered" evidence="1">
    <location>
        <begin position="324"/>
        <end position="410"/>
    </location>
</feature>
<evidence type="ECO:0000256" key="1">
    <source>
        <dbReference type="SAM" id="MobiDB-lite"/>
    </source>
</evidence>
<evidence type="ECO:0000313" key="2">
    <source>
        <dbReference type="EMBL" id="KEQ77648.1"/>
    </source>
</evidence>
<dbReference type="HOGENOM" id="CLU_347783_0_0_1"/>
<sequence length="811" mass="89758">MPPKKVKKTGDKAPPKRTARATAKKTATGGKRKRTDEDKEDSTPAGTKKPKLSPKSARETKLEEYLKVRIKDLGFNVEPIKGHEPDDEDEDEPDEDWASTSRLRQRCDDRLDDIEEAIRTIGREKFPAYDIPEHKSDETRQEKRKKNEGIQDDQEIEPIVEKKRVKPSTNFPKGKKYVPAKKLGQLVKQLEQQFGDELAKRRVQYPHDVSLAKYSSKSAKEAEEAAEARGKSPKLTRSPDKQWNKHGLSLRELLDLYNRHGSQTPAPVHDDLVNKCKQYGLSTVGNLWDLEKAILMYELASKQRMHGLPQEAINKIISALGDIEAPNGTEEDKGSDDDDGGKDKSKGASVSPKGDKTGDTEKDGSKDGKDDGKKGDKKNDKDTGAAKKPIKKSTRSSKKTDPMLEDSKLINQKEITITDGGQNQRFTQTNVSGASNRCMWHAIQLLWMGRQKASGRKLVDQYPVNDRVNNLWDAVMHPTEGTTNPARQARRRLYTAMQQNSTSAEGGSLERRIRNRQLGDLDMLQLVADALDIEIFAYCPTHNDDGTTWHRYVRGEPQTDPARQIHLVSYLSVVHWTALRPIGDGSINLPALTQANRDPLSGMGPGITVSSLTRLQPGDEDNTDLRPEDEHDAVEDGHVADMTEEEEEEDDDPEDEEAGEEDEGEDEGKDEDGADGGTGDGGPPPPPAAGATVAATSTAAKRQSSPRRSSPSDRSVIIISSDPSAPSPPGSQRRARRRARSRSNSQSRSTSRPQGVRKNAHTSQPLSIKAQKRNTKALRKIFEKYLVAMPSPYSMGGAIRSPYPSSAVFCA</sequence>
<gene>
    <name evidence="2" type="ORF">M436DRAFT_77523</name>
</gene>
<dbReference type="GeneID" id="25416048"/>
<feature type="compositionally biased region" description="Basic and acidic residues" evidence="1">
    <location>
        <begin position="623"/>
        <end position="641"/>
    </location>
</feature>
<evidence type="ECO:0000313" key="3">
    <source>
        <dbReference type="Proteomes" id="UP000027730"/>
    </source>
</evidence>
<feature type="region of interest" description="Disordered" evidence="1">
    <location>
        <begin position="1"/>
        <end position="61"/>
    </location>
</feature>
<feature type="compositionally biased region" description="Low complexity" evidence="1">
    <location>
        <begin position="742"/>
        <end position="754"/>
    </location>
</feature>
<dbReference type="OrthoDB" id="3936142at2759"/>
<feature type="compositionally biased region" description="Polar residues" evidence="1">
    <location>
        <begin position="694"/>
        <end position="703"/>
    </location>
</feature>
<reference evidence="2 3" key="1">
    <citation type="journal article" date="2014" name="BMC Genomics">
        <title>Genome sequencing of four Aureobasidium pullulans varieties: biotechnological potential, stress tolerance, and description of new species.</title>
        <authorList>
            <person name="Gostin Ar C."/>
            <person name="Ohm R.A."/>
            <person name="Kogej T."/>
            <person name="Sonjak S."/>
            <person name="Turk M."/>
            <person name="Zajc J."/>
            <person name="Zalar P."/>
            <person name="Grube M."/>
            <person name="Sun H."/>
            <person name="Han J."/>
            <person name="Sharma A."/>
            <person name="Chiniquy J."/>
            <person name="Ngan C.Y."/>
            <person name="Lipzen A."/>
            <person name="Barry K."/>
            <person name="Grigoriev I.V."/>
            <person name="Gunde-Cimerman N."/>
        </authorList>
    </citation>
    <scope>NUCLEOTIDE SEQUENCE [LARGE SCALE GENOMIC DNA]</scope>
    <source>
        <strain evidence="2 3">CBS 147.97</strain>
    </source>
</reference>
<feature type="compositionally biased region" description="Basic and acidic residues" evidence="1">
    <location>
        <begin position="218"/>
        <end position="230"/>
    </location>
</feature>